<dbReference type="InterPro" id="IPR000504">
    <property type="entry name" value="RRM_dom"/>
</dbReference>
<feature type="region of interest" description="Disordered" evidence="2">
    <location>
        <begin position="1"/>
        <end position="37"/>
    </location>
</feature>
<evidence type="ECO:0000256" key="2">
    <source>
        <dbReference type="SAM" id="MobiDB-lite"/>
    </source>
</evidence>
<name>A0A078B3N0_STYLE</name>
<organism evidence="4 5">
    <name type="scientific">Stylonychia lemnae</name>
    <name type="common">Ciliate</name>
    <dbReference type="NCBI Taxonomy" id="5949"/>
    <lineage>
        <taxon>Eukaryota</taxon>
        <taxon>Sar</taxon>
        <taxon>Alveolata</taxon>
        <taxon>Ciliophora</taxon>
        <taxon>Intramacronucleata</taxon>
        <taxon>Spirotrichea</taxon>
        <taxon>Stichotrichia</taxon>
        <taxon>Sporadotrichida</taxon>
        <taxon>Oxytrichidae</taxon>
        <taxon>Stylonychinae</taxon>
        <taxon>Stylonychia</taxon>
    </lineage>
</organism>
<reference evidence="4 5" key="1">
    <citation type="submission" date="2014-06" db="EMBL/GenBank/DDBJ databases">
        <authorList>
            <person name="Swart Estienne"/>
        </authorList>
    </citation>
    <scope>NUCLEOTIDE SEQUENCE [LARGE SCALE GENOMIC DNA]</scope>
    <source>
        <strain evidence="4 5">130c</strain>
    </source>
</reference>
<feature type="compositionally biased region" description="Polar residues" evidence="2">
    <location>
        <begin position="235"/>
        <end position="255"/>
    </location>
</feature>
<proteinExistence type="predicted"/>
<dbReference type="SMART" id="SM00360">
    <property type="entry name" value="RRM"/>
    <property type="match status" value="1"/>
</dbReference>
<keyword evidence="1" id="KW-0694">RNA-binding</keyword>
<dbReference type="EMBL" id="CCKQ01016231">
    <property type="protein sequence ID" value="CDW88113.1"/>
    <property type="molecule type" value="Genomic_DNA"/>
</dbReference>
<dbReference type="PROSITE" id="PS50102">
    <property type="entry name" value="RRM"/>
    <property type="match status" value="1"/>
</dbReference>
<feature type="compositionally biased region" description="Acidic residues" evidence="2">
    <location>
        <begin position="205"/>
        <end position="224"/>
    </location>
</feature>
<evidence type="ECO:0000259" key="3">
    <source>
        <dbReference type="PROSITE" id="PS50102"/>
    </source>
</evidence>
<dbReference type="AlphaFoldDB" id="A0A078B3N0"/>
<dbReference type="Pfam" id="PF00076">
    <property type="entry name" value="RRM_1"/>
    <property type="match status" value="1"/>
</dbReference>
<feature type="compositionally biased region" description="Basic and acidic residues" evidence="2">
    <location>
        <begin position="185"/>
        <end position="204"/>
    </location>
</feature>
<evidence type="ECO:0000313" key="4">
    <source>
        <dbReference type="EMBL" id="CDW88113.1"/>
    </source>
</evidence>
<feature type="compositionally biased region" description="Acidic residues" evidence="2">
    <location>
        <begin position="22"/>
        <end position="37"/>
    </location>
</feature>
<dbReference type="InterPro" id="IPR035979">
    <property type="entry name" value="RBD_domain_sf"/>
</dbReference>
<dbReference type="InterPro" id="IPR012677">
    <property type="entry name" value="Nucleotide-bd_a/b_plait_sf"/>
</dbReference>
<evidence type="ECO:0000313" key="5">
    <source>
        <dbReference type="Proteomes" id="UP000039865"/>
    </source>
</evidence>
<dbReference type="Gene3D" id="3.30.70.330">
    <property type="match status" value="1"/>
</dbReference>
<dbReference type="GO" id="GO:0003723">
    <property type="term" value="F:RNA binding"/>
    <property type="evidence" value="ECO:0007669"/>
    <property type="project" value="UniProtKB-UniRule"/>
</dbReference>
<dbReference type="SUPFAM" id="SSF54928">
    <property type="entry name" value="RNA-binding domain, RBD"/>
    <property type="match status" value="1"/>
</dbReference>
<keyword evidence="5" id="KW-1185">Reference proteome</keyword>
<dbReference type="OrthoDB" id="311264at2759"/>
<sequence>MLGKRKLRDQKEQKQVKKWQEELDEDEDDSDADLSDDENLQKLIKESKLIDQNQFEVDEDDELYMYHQNLFKCIFFKAEKDKRTIFVWNITEQAHESDLDKIFGQHDLLRAEGMTFNKGRCFIEFTNPESAQKAVEEVNEKVELKGKMLQCLIGISGATSSKFQDKQILIEKKEKKEQKLLEIQEKRKQQRKEQREIEKLRDQEQSDDEEESSDEYESEDEELNEINVQDDHNQRLQNGNKNQDQEETFQINTML</sequence>
<feature type="compositionally biased region" description="Basic and acidic residues" evidence="2">
    <location>
        <begin position="9"/>
        <end position="21"/>
    </location>
</feature>
<protein>
    <submittedName>
        <fullName evidence="4">Rna-binding proteins (Rrm domain)</fullName>
    </submittedName>
</protein>
<gene>
    <name evidence="4" type="primary">Contig4294.g4598</name>
    <name evidence="4" type="ORF">STYLEM_17229</name>
</gene>
<dbReference type="Proteomes" id="UP000039865">
    <property type="component" value="Unassembled WGS sequence"/>
</dbReference>
<feature type="domain" description="RRM" evidence="3">
    <location>
        <begin position="83"/>
        <end position="175"/>
    </location>
</feature>
<dbReference type="CDD" id="cd00590">
    <property type="entry name" value="RRM_SF"/>
    <property type="match status" value="1"/>
</dbReference>
<feature type="region of interest" description="Disordered" evidence="2">
    <location>
        <begin position="185"/>
        <end position="255"/>
    </location>
</feature>
<dbReference type="InParanoid" id="A0A078B3N0"/>
<accession>A0A078B3N0</accession>
<evidence type="ECO:0000256" key="1">
    <source>
        <dbReference type="PROSITE-ProRule" id="PRU00176"/>
    </source>
</evidence>